<feature type="signal peptide" evidence="4">
    <location>
        <begin position="1"/>
        <end position="21"/>
    </location>
</feature>
<evidence type="ECO:0000256" key="3">
    <source>
        <dbReference type="RuleBase" id="RU361153"/>
    </source>
</evidence>
<dbReference type="GO" id="GO:0008810">
    <property type="term" value="F:cellulase activity"/>
    <property type="evidence" value="ECO:0007669"/>
    <property type="project" value="UniProtKB-EC"/>
</dbReference>
<keyword evidence="1 3" id="KW-0378">Hydrolase</keyword>
<dbReference type="EMBL" id="FLUO01000001">
    <property type="protein sequence ID" value="SBV99010.1"/>
    <property type="molecule type" value="Genomic_DNA"/>
</dbReference>
<dbReference type="EC" id="3.2.1.4" evidence="6"/>
<keyword evidence="2 3" id="KW-0326">Glycosidase</keyword>
<feature type="domain" description="Glycoside hydrolase family 5" evidence="5">
    <location>
        <begin position="47"/>
        <end position="303"/>
    </location>
</feature>
<dbReference type="PANTHER" id="PTHR34142:SF1">
    <property type="entry name" value="GLYCOSIDE HYDROLASE FAMILY 5 DOMAIN-CONTAINING PROTEIN"/>
    <property type="match status" value="1"/>
</dbReference>
<dbReference type="GO" id="GO:0009251">
    <property type="term" value="P:glucan catabolic process"/>
    <property type="evidence" value="ECO:0007669"/>
    <property type="project" value="TreeGrafter"/>
</dbReference>
<dbReference type="Gene3D" id="3.20.20.80">
    <property type="entry name" value="Glycosidases"/>
    <property type="match status" value="1"/>
</dbReference>
<dbReference type="PANTHER" id="PTHR34142">
    <property type="entry name" value="ENDO-BETA-1,4-GLUCANASE A"/>
    <property type="match status" value="1"/>
</dbReference>
<name>A0A212JHX6_9PROT</name>
<evidence type="ECO:0000259" key="5">
    <source>
        <dbReference type="Pfam" id="PF00150"/>
    </source>
</evidence>
<evidence type="ECO:0000313" key="6">
    <source>
        <dbReference type="EMBL" id="SBV99010.1"/>
    </source>
</evidence>
<sequence length="334" mass="36416">MIDRLALSLCLGLALAAPARAETPELVGVNLANAGFGGSARPGTHGVNYLWPKPSDIDLYADRGATAVRVAFLWERMQPELFGPLDPAEAGRLDALVKKGDARGVRVILDPHNYAAYYDKLIGSPEVPTAAFADLWTRLATRYRDNPSAVFGLMNEPNKHNAEDWAPIAQAGLDAIRAAGAKQLVLVPGTRWSGAHAWLAKDGSLSNAEALGGIKDPANNFAFEVHQYFDSNTSGTKPECVSAEIGVQRLSGFNAWLHETGNRGFLGEFGASKQPVCMEALRNTLQFIADNSDVWVGWTYWAAAPWFGDYMFNVYPPDPARFPQIEILDQAMRR</sequence>
<feature type="chain" id="PRO_5012916806" evidence="4">
    <location>
        <begin position="22"/>
        <end position="334"/>
    </location>
</feature>
<dbReference type="InterPro" id="IPR001547">
    <property type="entry name" value="Glyco_hydro_5"/>
</dbReference>
<evidence type="ECO:0000256" key="1">
    <source>
        <dbReference type="ARBA" id="ARBA00022801"/>
    </source>
</evidence>
<reference evidence="6" key="1">
    <citation type="submission" date="2016-04" db="EMBL/GenBank/DDBJ databases">
        <authorList>
            <person name="Evans L.H."/>
            <person name="Alamgir A."/>
            <person name="Owens N."/>
            <person name="Weber N.D."/>
            <person name="Virtaneva K."/>
            <person name="Barbian K."/>
            <person name="Babar A."/>
            <person name="Rosenke K."/>
        </authorList>
    </citation>
    <scope>NUCLEOTIDE SEQUENCE</scope>
    <source>
        <strain evidence="6">86</strain>
    </source>
</reference>
<evidence type="ECO:0000256" key="4">
    <source>
        <dbReference type="SAM" id="SignalP"/>
    </source>
</evidence>
<gene>
    <name evidence="6" type="ORF">KL86APRO_11090</name>
</gene>
<accession>A0A212JHX6</accession>
<organism evidence="6">
    <name type="scientific">uncultured Alphaproteobacteria bacterium</name>
    <dbReference type="NCBI Taxonomy" id="91750"/>
    <lineage>
        <taxon>Bacteria</taxon>
        <taxon>Pseudomonadati</taxon>
        <taxon>Pseudomonadota</taxon>
        <taxon>Alphaproteobacteria</taxon>
        <taxon>environmental samples</taxon>
    </lineage>
</organism>
<protein>
    <submittedName>
        <fullName evidence="6">Cellulase family 5</fullName>
        <ecNumber evidence="6">3.2.1.4</ecNumber>
    </submittedName>
</protein>
<comment type="similarity">
    <text evidence="3">Belongs to the glycosyl hydrolase 5 (cellulase A) family.</text>
</comment>
<proteinExistence type="inferred from homology"/>
<dbReference type="Pfam" id="PF00150">
    <property type="entry name" value="Cellulase"/>
    <property type="match status" value="1"/>
</dbReference>
<evidence type="ECO:0000256" key="2">
    <source>
        <dbReference type="ARBA" id="ARBA00023295"/>
    </source>
</evidence>
<keyword evidence="4" id="KW-0732">Signal</keyword>
<dbReference type="AlphaFoldDB" id="A0A212JHX6"/>
<dbReference type="InterPro" id="IPR017853">
    <property type="entry name" value="GH"/>
</dbReference>
<dbReference type="SUPFAM" id="SSF51445">
    <property type="entry name" value="(Trans)glycosidases"/>
    <property type="match status" value="1"/>
</dbReference>